<gene>
    <name evidence="3" type="ORF">D7I45_02615</name>
</gene>
<keyword evidence="1" id="KW-0694">RNA-binding</keyword>
<dbReference type="OrthoDB" id="9812787at2"/>
<evidence type="ECO:0000259" key="2">
    <source>
        <dbReference type="SMART" id="SM00363"/>
    </source>
</evidence>
<evidence type="ECO:0000313" key="4">
    <source>
        <dbReference type="Proteomes" id="UP000272003"/>
    </source>
</evidence>
<dbReference type="PROSITE" id="PS50889">
    <property type="entry name" value="S4"/>
    <property type="match status" value="1"/>
</dbReference>
<dbReference type="InterPro" id="IPR036986">
    <property type="entry name" value="S4_RNA-bd_sf"/>
</dbReference>
<protein>
    <submittedName>
        <fullName evidence="3">RNA-binding protein</fullName>
    </submittedName>
</protein>
<dbReference type="Proteomes" id="UP000272003">
    <property type="component" value="Chromosome"/>
</dbReference>
<reference evidence="3 4" key="1">
    <citation type="submission" date="2018-09" db="EMBL/GenBank/DDBJ databases">
        <title>Genome sequencing of strain BHWM-4.</title>
        <authorList>
            <person name="Heo J."/>
            <person name="Kim S.-J."/>
            <person name="Kwon S.-W."/>
        </authorList>
    </citation>
    <scope>NUCLEOTIDE SEQUENCE [LARGE SCALE GENOMIC DNA]</scope>
    <source>
        <strain evidence="3 4">BHWM-4</strain>
    </source>
</reference>
<dbReference type="PANTHER" id="PTHR13633">
    <property type="entry name" value="MITOCHONDRIAL TRANSCRIPTION RESCUE FACTOR 1"/>
    <property type="match status" value="1"/>
</dbReference>
<dbReference type="PANTHER" id="PTHR13633:SF3">
    <property type="entry name" value="MITOCHONDRIAL TRANSCRIPTION RESCUE FACTOR 1"/>
    <property type="match status" value="1"/>
</dbReference>
<dbReference type="InterPro" id="IPR012677">
    <property type="entry name" value="Nucleotide-bd_a/b_plait_sf"/>
</dbReference>
<dbReference type="Pfam" id="PF17774">
    <property type="entry name" value="YlmH_RBD"/>
    <property type="match status" value="1"/>
</dbReference>
<dbReference type="Pfam" id="PF01479">
    <property type="entry name" value="S4"/>
    <property type="match status" value="1"/>
</dbReference>
<dbReference type="InterPro" id="IPR040591">
    <property type="entry name" value="RqcP2_RBD"/>
</dbReference>
<dbReference type="SUPFAM" id="SSF55174">
    <property type="entry name" value="Alpha-L RNA-binding motif"/>
    <property type="match status" value="1"/>
</dbReference>
<dbReference type="GO" id="GO:0003723">
    <property type="term" value="F:RNA binding"/>
    <property type="evidence" value="ECO:0007669"/>
    <property type="project" value="UniProtKB-KW"/>
</dbReference>
<name>A0A387AP31_9LACO</name>
<dbReference type="InterPro" id="IPR048443">
    <property type="entry name" value="RqcP2_N"/>
</dbReference>
<dbReference type="InterPro" id="IPR002942">
    <property type="entry name" value="S4_RNA-bd"/>
</dbReference>
<keyword evidence="4" id="KW-1185">Reference proteome</keyword>
<dbReference type="Pfam" id="PF21278">
    <property type="entry name" value="YlmH_1st"/>
    <property type="match status" value="1"/>
</dbReference>
<dbReference type="RefSeq" id="WP_120784202.1">
    <property type="nucleotide sequence ID" value="NZ_CP032626.1"/>
</dbReference>
<dbReference type="AlphaFoldDB" id="A0A387AP31"/>
<dbReference type="Gene3D" id="3.30.1370.160">
    <property type="match status" value="1"/>
</dbReference>
<evidence type="ECO:0000256" key="1">
    <source>
        <dbReference type="PROSITE-ProRule" id="PRU00182"/>
    </source>
</evidence>
<organism evidence="3 4">
    <name type="scientific">Apilactobacillus bombintestini</name>
    <dbReference type="NCBI Taxonomy" id="2419772"/>
    <lineage>
        <taxon>Bacteria</taxon>
        <taxon>Bacillati</taxon>
        <taxon>Bacillota</taxon>
        <taxon>Bacilli</taxon>
        <taxon>Lactobacillales</taxon>
        <taxon>Lactobacillaceae</taxon>
        <taxon>Apilactobacillus</taxon>
    </lineage>
</organism>
<dbReference type="Gene3D" id="3.10.290.10">
    <property type="entry name" value="RNA-binding S4 domain"/>
    <property type="match status" value="1"/>
</dbReference>
<evidence type="ECO:0000313" key="3">
    <source>
        <dbReference type="EMBL" id="AYF92434.1"/>
    </source>
</evidence>
<dbReference type="CDD" id="cd00165">
    <property type="entry name" value="S4"/>
    <property type="match status" value="1"/>
</dbReference>
<dbReference type="EMBL" id="CP032626">
    <property type="protein sequence ID" value="AYF92434.1"/>
    <property type="molecule type" value="Genomic_DNA"/>
</dbReference>
<proteinExistence type="predicted"/>
<feature type="domain" description="RNA-binding S4" evidence="2">
    <location>
        <begin position="183"/>
        <end position="245"/>
    </location>
</feature>
<dbReference type="SMART" id="SM00363">
    <property type="entry name" value="S4"/>
    <property type="match status" value="1"/>
</dbReference>
<accession>A0A387AP31</accession>
<sequence>MDKNIEQHFRREEIPFVDTASDLIDESINQYRPILTKFMNPRQAYILSTLVNRHSEVNAKFFGGHSNAEMKRCLIYPDYFQPKKEDFSITLFEIRYPVKFSKLRHSKVLGTLMGAGIERNTLGDILTDGTRWQFICTSEIADYLRLEVNAVGKTKISLKKVDFSDAIVPENEWKDESTTLSSFRLDNLISEGFNISRNDAKELVNHQKVRLNWALNSRPDTEVSAHDIVSVRRFGRLRLRSKNGETKKGKYRAVISVLKK</sequence>
<dbReference type="KEGG" id="abom:D7I45_02615"/>
<dbReference type="Gene3D" id="3.30.70.330">
    <property type="match status" value="1"/>
</dbReference>